<dbReference type="GO" id="GO:0004190">
    <property type="term" value="F:aspartic-type endopeptidase activity"/>
    <property type="evidence" value="ECO:0007669"/>
    <property type="project" value="UniProtKB-EC"/>
</dbReference>
<dbReference type="GO" id="GO:0008168">
    <property type="term" value="F:methyltransferase activity"/>
    <property type="evidence" value="ECO:0007669"/>
    <property type="project" value="UniProtKB-KW"/>
</dbReference>
<evidence type="ECO:0000256" key="5">
    <source>
        <dbReference type="ARBA" id="ARBA00022692"/>
    </source>
</evidence>
<keyword evidence="14" id="KW-1185">Reference proteome</keyword>
<evidence type="ECO:0000256" key="4">
    <source>
        <dbReference type="ARBA" id="ARBA00022519"/>
    </source>
</evidence>
<dbReference type="InterPro" id="IPR050882">
    <property type="entry name" value="Prepilin_peptidase/N-MTase"/>
</dbReference>
<comment type="caution">
    <text evidence="13">The sequence shown here is derived from an EMBL/GenBank/DDBJ whole genome shotgun (WGS) entry which is preliminary data.</text>
</comment>
<proteinExistence type="inferred from homology"/>
<evidence type="ECO:0000256" key="9">
    <source>
        <dbReference type="RuleBase" id="RU003794"/>
    </source>
</evidence>
<dbReference type="GO" id="GO:0005886">
    <property type="term" value="C:plasma membrane"/>
    <property type="evidence" value="ECO:0007669"/>
    <property type="project" value="UniProtKB-SubCell"/>
</dbReference>
<dbReference type="GO" id="GO:0032259">
    <property type="term" value="P:methylation"/>
    <property type="evidence" value="ECO:0007669"/>
    <property type="project" value="UniProtKB-KW"/>
</dbReference>
<comment type="function">
    <text evidence="9">Plays an essential role in type IV pili and type II pseudopili formation by proteolytically removing the leader sequence from substrate proteins and subsequently monomethylating the alpha-amino group of the newly exposed N-terminal phenylalanine.</text>
</comment>
<dbReference type="Proteomes" id="UP001142610">
    <property type="component" value="Unassembled WGS sequence"/>
</dbReference>
<dbReference type="InterPro" id="IPR014032">
    <property type="entry name" value="Peptidase_A24A_bac"/>
</dbReference>
<gene>
    <name evidence="13" type="ORF">NOG11_06560</name>
</gene>
<name>A0A9X2L8K5_9PROT</name>
<keyword evidence="9" id="KW-0511">Multifunctional enzyme</keyword>
<evidence type="ECO:0000256" key="8">
    <source>
        <dbReference type="RuleBase" id="RU003793"/>
    </source>
</evidence>
<evidence type="ECO:0000259" key="12">
    <source>
        <dbReference type="Pfam" id="PF06750"/>
    </source>
</evidence>
<keyword evidence="4" id="KW-0997">Cell inner membrane</keyword>
<evidence type="ECO:0000256" key="3">
    <source>
        <dbReference type="ARBA" id="ARBA00022475"/>
    </source>
</evidence>
<keyword evidence="9" id="KW-0489">Methyltransferase</keyword>
<dbReference type="EC" id="3.4.23.43" evidence="9"/>
<dbReference type="GO" id="GO:0006465">
    <property type="term" value="P:signal peptide processing"/>
    <property type="evidence" value="ECO:0007669"/>
    <property type="project" value="TreeGrafter"/>
</dbReference>
<feature type="transmembrane region" description="Helical" evidence="10">
    <location>
        <begin position="6"/>
        <end position="25"/>
    </location>
</feature>
<feature type="transmembrane region" description="Helical" evidence="10">
    <location>
        <begin position="242"/>
        <end position="263"/>
    </location>
</feature>
<keyword evidence="9" id="KW-0645">Protease</keyword>
<comment type="catalytic activity">
    <reaction evidence="9">
        <text>Typically cleaves a -Gly-|-Phe- bond to release an N-terminal, basic peptide of 5-8 residues from type IV prepilin, and then N-methylates the new N-terminal amino group, the methyl donor being S-adenosyl-L-methionine.</text>
        <dbReference type="EC" id="3.4.23.43"/>
    </reaction>
</comment>
<evidence type="ECO:0000313" key="13">
    <source>
        <dbReference type="EMBL" id="MCQ8185050.1"/>
    </source>
</evidence>
<evidence type="ECO:0000313" key="14">
    <source>
        <dbReference type="Proteomes" id="UP001142610"/>
    </source>
</evidence>
<keyword evidence="9" id="KW-0808">Transferase</keyword>
<dbReference type="EMBL" id="JANIBC010000003">
    <property type="protein sequence ID" value="MCQ8185050.1"/>
    <property type="molecule type" value="Genomic_DNA"/>
</dbReference>
<feature type="transmembrane region" description="Helical" evidence="10">
    <location>
        <begin position="139"/>
        <end position="156"/>
    </location>
</feature>
<evidence type="ECO:0000256" key="10">
    <source>
        <dbReference type="SAM" id="Phobius"/>
    </source>
</evidence>
<dbReference type="RefSeq" id="WP_256618910.1">
    <property type="nucleotide sequence ID" value="NZ_JANIBC010000003.1"/>
</dbReference>
<evidence type="ECO:0000256" key="7">
    <source>
        <dbReference type="ARBA" id="ARBA00023136"/>
    </source>
</evidence>
<evidence type="ECO:0000256" key="2">
    <source>
        <dbReference type="ARBA" id="ARBA00005801"/>
    </source>
</evidence>
<feature type="transmembrane region" description="Helical" evidence="10">
    <location>
        <begin position="162"/>
        <end position="182"/>
    </location>
</feature>
<feature type="transmembrane region" description="Helical" evidence="10">
    <location>
        <begin position="194"/>
        <end position="222"/>
    </location>
</feature>
<comment type="similarity">
    <text evidence="2 8">Belongs to the peptidase A24 family.</text>
</comment>
<accession>A0A9X2L8K5</accession>
<protein>
    <recommendedName>
        <fullName evidence="9">Prepilin leader peptidase/N-methyltransferase</fullName>
        <ecNumber evidence="9">2.1.1.-</ecNumber>
        <ecNumber evidence="9">3.4.23.43</ecNumber>
    </recommendedName>
</protein>
<dbReference type="Pfam" id="PF01478">
    <property type="entry name" value="Peptidase_A24"/>
    <property type="match status" value="1"/>
</dbReference>
<dbReference type="PANTHER" id="PTHR30487:SF0">
    <property type="entry name" value="PREPILIN LEADER PEPTIDASE_N-METHYLTRANSFERASE-RELATED"/>
    <property type="match status" value="1"/>
</dbReference>
<dbReference type="EC" id="2.1.1.-" evidence="9"/>
<reference evidence="13" key="1">
    <citation type="submission" date="2022-07" db="EMBL/GenBank/DDBJ databases">
        <title>Parvularcula maris sp. nov., an algicidal bacterium isolated from seawater.</title>
        <authorList>
            <person name="Li F."/>
        </authorList>
    </citation>
    <scope>NUCLEOTIDE SEQUENCE</scope>
    <source>
        <strain evidence="13">BGMRC 0090</strain>
    </source>
</reference>
<dbReference type="Gene3D" id="1.20.120.1220">
    <property type="match status" value="1"/>
</dbReference>
<keyword evidence="7 10" id="KW-0472">Membrane</keyword>
<comment type="subcellular location">
    <subcellularLocation>
        <location evidence="1">Cell inner membrane</location>
        <topology evidence="1">Multi-pass membrane protein</topology>
    </subcellularLocation>
    <subcellularLocation>
        <location evidence="9">Cell membrane</location>
        <topology evidence="9">Multi-pass membrane protein</topology>
    </subcellularLocation>
</comment>
<dbReference type="PANTHER" id="PTHR30487">
    <property type="entry name" value="TYPE 4 PREPILIN-LIKE PROTEINS LEADER PEPTIDE-PROCESSING ENZYME"/>
    <property type="match status" value="1"/>
</dbReference>
<dbReference type="PRINTS" id="PR00864">
    <property type="entry name" value="PREPILNPTASE"/>
</dbReference>
<evidence type="ECO:0000256" key="1">
    <source>
        <dbReference type="ARBA" id="ARBA00004429"/>
    </source>
</evidence>
<dbReference type="InterPro" id="IPR000045">
    <property type="entry name" value="Prepilin_IV_endopep_pep"/>
</dbReference>
<feature type="transmembrane region" description="Helical" evidence="10">
    <location>
        <begin position="109"/>
        <end position="127"/>
    </location>
</feature>
<dbReference type="AlphaFoldDB" id="A0A9X2L8K5"/>
<feature type="transmembrane region" description="Helical" evidence="10">
    <location>
        <begin position="83"/>
        <end position="103"/>
    </location>
</feature>
<keyword evidence="6 10" id="KW-1133">Transmembrane helix</keyword>
<evidence type="ECO:0000256" key="6">
    <source>
        <dbReference type="ARBA" id="ARBA00022989"/>
    </source>
</evidence>
<sequence length="265" mass="27632">MADWVLYGAALLVGALLGSFLNVVISRLPRSAGLVEAEGRPSGLAYPPSQCEACGRRLRPFDLIPVLSYILLRGRCRTCGAEIGIRHLLVEIGGSLLGVATVYLAPSALALAAIGILFFMLLALTVIDAETGFLPDRLTLPLLALGLGFSFAPFTPSPVQSFIGALVGGGGLWLLAFAYRLFRGREGLGGGDVKLVAAGGAWCGAVALPALLLIASVTGLLFALFQMVGGRKERALSAELRFGPFLCAAIALTYTAELLELFAPG</sequence>
<feature type="domain" description="Prepilin type IV endopeptidase peptidase" evidence="11">
    <location>
        <begin position="116"/>
        <end position="224"/>
    </location>
</feature>
<dbReference type="InterPro" id="IPR010627">
    <property type="entry name" value="Prepilin_pept_A24_N"/>
</dbReference>
<keyword evidence="5 9" id="KW-0812">Transmembrane</keyword>
<feature type="domain" description="Prepilin peptidase A24 N-terminal" evidence="12">
    <location>
        <begin position="12"/>
        <end position="102"/>
    </location>
</feature>
<organism evidence="13 14">
    <name type="scientific">Parvularcula maris</name>
    <dbReference type="NCBI Taxonomy" id="2965077"/>
    <lineage>
        <taxon>Bacteria</taxon>
        <taxon>Pseudomonadati</taxon>
        <taxon>Pseudomonadota</taxon>
        <taxon>Alphaproteobacteria</taxon>
        <taxon>Parvularculales</taxon>
        <taxon>Parvularculaceae</taxon>
        <taxon>Parvularcula</taxon>
    </lineage>
</organism>
<evidence type="ECO:0000259" key="11">
    <source>
        <dbReference type="Pfam" id="PF01478"/>
    </source>
</evidence>
<keyword evidence="3" id="KW-1003">Cell membrane</keyword>
<dbReference type="Pfam" id="PF06750">
    <property type="entry name" value="A24_N_bact"/>
    <property type="match status" value="1"/>
</dbReference>
<keyword evidence="9" id="KW-0378">Hydrolase</keyword>